<reference evidence="1 2" key="1">
    <citation type="journal article" date="2022" name="BMC Genomics">
        <title>Comparative genome analysis of mycobacteria focusing on tRNA and non-coding RNA.</title>
        <authorList>
            <person name="Behra P.R.K."/>
            <person name="Pettersson B.M.F."/>
            <person name="Ramesh M."/>
            <person name="Das S."/>
            <person name="Dasgupta S."/>
            <person name="Kirsebom L.A."/>
        </authorList>
    </citation>
    <scope>NUCLEOTIDE SEQUENCE [LARGE SCALE GENOMIC DNA]</scope>
    <source>
        <strain evidence="1 2">DSM 44078</strain>
    </source>
</reference>
<protein>
    <recommendedName>
        <fullName evidence="3">DUF1579 domain-containing protein</fullName>
    </recommendedName>
</protein>
<name>A0ABT3CIX4_9MYCO</name>
<evidence type="ECO:0000313" key="2">
    <source>
        <dbReference type="Proteomes" id="UP001526201"/>
    </source>
</evidence>
<gene>
    <name evidence="1" type="ORF">H7J73_25675</name>
</gene>
<proteinExistence type="predicted"/>
<accession>A0ABT3CIX4</accession>
<comment type="caution">
    <text evidence="1">The sequence shown here is derived from an EMBL/GenBank/DDBJ whole genome shotgun (WGS) entry which is preliminary data.</text>
</comment>
<dbReference type="EMBL" id="JACKTY010000041">
    <property type="protein sequence ID" value="MCV7229406.1"/>
    <property type="molecule type" value="Genomic_DNA"/>
</dbReference>
<dbReference type="RefSeq" id="WP_264070631.1">
    <property type="nucleotide sequence ID" value="NZ_JACKTY010000041.1"/>
</dbReference>
<evidence type="ECO:0000313" key="1">
    <source>
        <dbReference type="EMBL" id="MCV7229406.1"/>
    </source>
</evidence>
<sequence>MSLPDEFLGAWRRVGLIIDGVRRVDYSDVLWLQSSDWFADIRTHIQPGTGPSADDPHIEFAGELSFAGTTDLLDGELRWNHALDSRGHDAPPDQSPVWWQDKLLVESATFQWQGRVVPFVEEWGYLGRDGLHGVGRDGYIRVEAAGLAVEVSAGAGEFSAVKYQSRSGVWVETGRVIGSV</sequence>
<evidence type="ECO:0008006" key="3">
    <source>
        <dbReference type="Google" id="ProtNLM"/>
    </source>
</evidence>
<organism evidence="1 2">
    <name type="scientific">Mycolicibacterium komossense</name>
    <dbReference type="NCBI Taxonomy" id="1779"/>
    <lineage>
        <taxon>Bacteria</taxon>
        <taxon>Bacillati</taxon>
        <taxon>Actinomycetota</taxon>
        <taxon>Actinomycetes</taxon>
        <taxon>Mycobacteriales</taxon>
        <taxon>Mycobacteriaceae</taxon>
        <taxon>Mycolicibacterium</taxon>
    </lineage>
</organism>
<keyword evidence="2" id="KW-1185">Reference proteome</keyword>
<dbReference type="Proteomes" id="UP001526201">
    <property type="component" value="Unassembled WGS sequence"/>
</dbReference>